<evidence type="ECO:0000256" key="1">
    <source>
        <dbReference type="SAM" id="MobiDB-lite"/>
    </source>
</evidence>
<dbReference type="OrthoDB" id="5862709at2759"/>
<dbReference type="Proteomes" id="UP000053660">
    <property type="component" value="Unassembled WGS sequence"/>
</dbReference>
<evidence type="ECO:0000313" key="2">
    <source>
        <dbReference type="EMBL" id="KHJ74997.1"/>
    </source>
</evidence>
<gene>
    <name evidence="2" type="ORF">OESDEN_25387</name>
</gene>
<sequence length="146" mass="15439">MTQESHSSISAIVNRQASPLTEDIPFSVSDKVGEDDFDPSAALNISAHSNDPGTDFLSLMESTNEKRASGRRSNSPGYNEFSFSMFGAAADQVPSSGGSGGEFVFDFGNPTQEDDGGGDTSFHFNFDGPSDEQAGGKDEGFNLFGF</sequence>
<protein>
    <submittedName>
        <fullName evidence="2">Uncharacterized protein</fullName>
    </submittedName>
</protein>
<dbReference type="EMBL" id="KN613181">
    <property type="protein sequence ID" value="KHJ74997.1"/>
    <property type="molecule type" value="Genomic_DNA"/>
</dbReference>
<dbReference type="AlphaFoldDB" id="A0A0B1RV24"/>
<proteinExistence type="predicted"/>
<accession>A0A0B1RV24</accession>
<organism evidence="2 3">
    <name type="scientific">Oesophagostomum dentatum</name>
    <name type="common">Nodular worm</name>
    <dbReference type="NCBI Taxonomy" id="61180"/>
    <lineage>
        <taxon>Eukaryota</taxon>
        <taxon>Metazoa</taxon>
        <taxon>Ecdysozoa</taxon>
        <taxon>Nematoda</taxon>
        <taxon>Chromadorea</taxon>
        <taxon>Rhabditida</taxon>
        <taxon>Rhabditina</taxon>
        <taxon>Rhabditomorpha</taxon>
        <taxon>Strongyloidea</taxon>
        <taxon>Strongylidae</taxon>
        <taxon>Oesophagostomum</taxon>
    </lineage>
</organism>
<reference evidence="2 3" key="1">
    <citation type="submission" date="2014-03" db="EMBL/GenBank/DDBJ databases">
        <title>Draft genome of the hookworm Oesophagostomum dentatum.</title>
        <authorList>
            <person name="Mitreva M."/>
        </authorList>
    </citation>
    <scope>NUCLEOTIDE SEQUENCE [LARGE SCALE GENOMIC DNA]</scope>
    <source>
        <strain evidence="2 3">OD-Hann</strain>
    </source>
</reference>
<feature type="region of interest" description="Disordered" evidence="1">
    <location>
        <begin position="1"/>
        <end position="54"/>
    </location>
</feature>
<feature type="region of interest" description="Disordered" evidence="1">
    <location>
        <begin position="92"/>
        <end position="146"/>
    </location>
</feature>
<feature type="compositionally biased region" description="Polar residues" evidence="1">
    <location>
        <begin position="1"/>
        <end position="19"/>
    </location>
</feature>
<evidence type="ECO:0000313" key="3">
    <source>
        <dbReference type="Proteomes" id="UP000053660"/>
    </source>
</evidence>
<keyword evidence="3" id="KW-1185">Reference proteome</keyword>
<name>A0A0B1RV24_OESDE</name>